<dbReference type="RefSeq" id="WP_323689685.1">
    <property type="nucleotide sequence ID" value="NZ_JAYGIM010000023.1"/>
</dbReference>
<comment type="caution">
    <text evidence="2">The sequence shown here is derived from an EMBL/GenBank/DDBJ whole genome shotgun (WGS) entry which is preliminary data.</text>
</comment>
<evidence type="ECO:0000313" key="3">
    <source>
        <dbReference type="Proteomes" id="UP001302222"/>
    </source>
</evidence>
<reference evidence="2 3" key="1">
    <citation type="submission" date="2023-12" db="EMBL/GenBank/DDBJ databases">
        <title>Novel species of the genus Arcicella isolated from rivers.</title>
        <authorList>
            <person name="Lu H."/>
        </authorList>
    </citation>
    <scope>NUCLEOTIDE SEQUENCE [LARGE SCALE GENOMIC DNA]</scope>
    <source>
        <strain evidence="2 3">DC25W</strain>
    </source>
</reference>
<evidence type="ECO:0000256" key="1">
    <source>
        <dbReference type="SAM" id="MobiDB-lite"/>
    </source>
</evidence>
<dbReference type="Proteomes" id="UP001302222">
    <property type="component" value="Unassembled WGS sequence"/>
</dbReference>
<organism evidence="2 3">
    <name type="scientific">Arcicella lustrica</name>
    <dbReference type="NCBI Taxonomy" id="2984196"/>
    <lineage>
        <taxon>Bacteria</taxon>
        <taxon>Pseudomonadati</taxon>
        <taxon>Bacteroidota</taxon>
        <taxon>Cytophagia</taxon>
        <taxon>Cytophagales</taxon>
        <taxon>Flectobacillaceae</taxon>
        <taxon>Arcicella</taxon>
    </lineage>
</organism>
<evidence type="ECO:0000313" key="2">
    <source>
        <dbReference type="EMBL" id="MEA5429574.1"/>
    </source>
</evidence>
<name>A0ABU5SQI3_9BACT</name>
<gene>
    <name evidence="2" type="ORF">VB798_23480</name>
</gene>
<dbReference type="Pfam" id="PF22535">
    <property type="entry name" value="DUF7003"/>
    <property type="match status" value="1"/>
</dbReference>
<sequence length="234" mass="27258">MIQADEILAQLDMCNSEYTFPMLDNGYVYPAGTKLTVYRDDRRWAIVIEVIGFNYRGGGHNGMSNCLHIYGNCLPYEPGIRNENFIYLTDDANNCNTFDNEEDFYLNQDCTTFTLREQILPLYHNRQLYKDAGIEIQDAQRINAFEFLRLLDALHHDKLVATETEIRERIPNNLPKIMELHNWFHPDVVNDVLPSNNETFKQIAKVLETGNINHYKPTHEPNTNWKNWPDGGTL</sequence>
<dbReference type="EMBL" id="JAYGIM010000023">
    <property type="protein sequence ID" value="MEA5429574.1"/>
    <property type="molecule type" value="Genomic_DNA"/>
</dbReference>
<keyword evidence="3" id="KW-1185">Reference proteome</keyword>
<accession>A0ABU5SQI3</accession>
<protein>
    <submittedName>
        <fullName evidence="2">Uncharacterized protein</fullName>
    </submittedName>
</protein>
<dbReference type="InterPro" id="IPR054272">
    <property type="entry name" value="DUF7003"/>
</dbReference>
<feature type="region of interest" description="Disordered" evidence="1">
    <location>
        <begin position="214"/>
        <end position="234"/>
    </location>
</feature>
<proteinExistence type="predicted"/>